<dbReference type="Pfam" id="PF04280">
    <property type="entry name" value="Tim44"/>
    <property type="match status" value="1"/>
</dbReference>
<evidence type="ECO:0000256" key="2">
    <source>
        <dbReference type="SAM" id="Phobius"/>
    </source>
</evidence>
<dbReference type="RefSeq" id="WP_406857509.1">
    <property type="nucleotide sequence ID" value="NZ_CP157484.1"/>
</dbReference>
<keyword evidence="2" id="KW-0472">Membrane</keyword>
<feature type="region of interest" description="Disordered" evidence="1">
    <location>
        <begin position="30"/>
        <end position="57"/>
    </location>
</feature>
<feature type="signal peptide" evidence="3">
    <location>
        <begin position="1"/>
        <end position="29"/>
    </location>
</feature>
<dbReference type="PANTHER" id="PTHR41542">
    <property type="entry name" value="BLL5807 PROTEIN"/>
    <property type="match status" value="1"/>
</dbReference>
<feature type="chain" id="PRO_5043358207" evidence="3">
    <location>
        <begin position="30"/>
        <end position="331"/>
    </location>
</feature>
<accession>A0AAU7JKH5</accession>
<keyword evidence="3" id="KW-0732">Signal</keyword>
<feature type="domain" description="Tim44-like" evidence="4">
    <location>
        <begin position="186"/>
        <end position="329"/>
    </location>
</feature>
<evidence type="ECO:0000256" key="1">
    <source>
        <dbReference type="SAM" id="MobiDB-lite"/>
    </source>
</evidence>
<evidence type="ECO:0000259" key="4">
    <source>
        <dbReference type="SMART" id="SM00978"/>
    </source>
</evidence>
<name>A0AAU7JKH5_9HYPH</name>
<reference evidence="5" key="1">
    <citation type="submission" date="2024-05" db="EMBL/GenBank/DDBJ databases">
        <authorList>
            <person name="Kim S."/>
            <person name="Heo J."/>
            <person name="Choi H."/>
            <person name="Choi Y."/>
            <person name="Kwon S.-W."/>
            <person name="Kim Y."/>
        </authorList>
    </citation>
    <scope>NUCLEOTIDE SEQUENCE</scope>
    <source>
        <strain evidence="5">KACC 23698</strain>
    </source>
</reference>
<dbReference type="SMART" id="SM00978">
    <property type="entry name" value="Tim44"/>
    <property type="match status" value="1"/>
</dbReference>
<organism evidence="5">
    <name type="scientific">Alsobacter sp. KACC 23698</name>
    <dbReference type="NCBI Taxonomy" id="3149229"/>
    <lineage>
        <taxon>Bacteria</taxon>
        <taxon>Pseudomonadati</taxon>
        <taxon>Pseudomonadota</taxon>
        <taxon>Alphaproteobacteria</taxon>
        <taxon>Hyphomicrobiales</taxon>
        <taxon>Alsobacteraceae</taxon>
        <taxon>Alsobacter</taxon>
    </lineage>
</organism>
<dbReference type="InterPro" id="IPR032710">
    <property type="entry name" value="NTF2-like_dom_sf"/>
</dbReference>
<sequence>MMSMITSRRSRVLLTAAAVLALGLGAAEARPGQGGSFGSRGTKTFSAPPPTATAPRTAAPMERTITQPGAPSSVAQAPAGQRGGFFGRPGFGMGLMGGLLGAGLLGALMGNGFFGGLGGIASFLGLLLQVALVGGLVMLALRWFRSRNAVAPNGPAMAGAASNARSDLGGALGGAGYGSGIGFGGASAAPAQPAVQPLEIGPQDYAAFEKLLADVNAAWDAENEGTLRRFTTPEMAAYFGEELSRNAANGQHDRVKDVKLLQGDLAEAWREGPVDFATVAMRFSVVNALFERASGKVVGGDPVKPQEVTEIWTFRRDAGEGWKLSAIQQQA</sequence>
<evidence type="ECO:0000256" key="3">
    <source>
        <dbReference type="SAM" id="SignalP"/>
    </source>
</evidence>
<feature type="transmembrane region" description="Helical" evidence="2">
    <location>
        <begin position="90"/>
        <end position="108"/>
    </location>
</feature>
<feature type="transmembrane region" description="Helical" evidence="2">
    <location>
        <begin position="120"/>
        <end position="144"/>
    </location>
</feature>
<protein>
    <submittedName>
        <fullName evidence="5">TIM44-like domain-containing protein</fullName>
    </submittedName>
</protein>
<keyword evidence="2" id="KW-1133">Transmembrane helix</keyword>
<dbReference type="PANTHER" id="PTHR41542:SF1">
    <property type="entry name" value="BLL5807 PROTEIN"/>
    <property type="match status" value="1"/>
</dbReference>
<evidence type="ECO:0000313" key="5">
    <source>
        <dbReference type="EMBL" id="XBO40655.1"/>
    </source>
</evidence>
<dbReference type="Gene3D" id="3.10.450.240">
    <property type="match status" value="1"/>
</dbReference>
<gene>
    <name evidence="5" type="ORF">ABEG18_07790</name>
</gene>
<proteinExistence type="predicted"/>
<dbReference type="SUPFAM" id="SSF54427">
    <property type="entry name" value="NTF2-like"/>
    <property type="match status" value="1"/>
</dbReference>
<dbReference type="AlphaFoldDB" id="A0AAU7JKH5"/>
<dbReference type="InterPro" id="IPR007379">
    <property type="entry name" value="Tim44-like_dom"/>
</dbReference>
<keyword evidence="2" id="KW-0812">Transmembrane</keyword>
<dbReference type="EMBL" id="CP157484">
    <property type="protein sequence ID" value="XBO40655.1"/>
    <property type="molecule type" value="Genomic_DNA"/>
</dbReference>